<proteinExistence type="predicted"/>
<dbReference type="InterPro" id="IPR002591">
    <property type="entry name" value="Phosphodiest/P_Trfase"/>
</dbReference>
<dbReference type="EMBL" id="AP023093">
    <property type="protein sequence ID" value="BCE37000.1"/>
    <property type="molecule type" value="Genomic_DNA"/>
</dbReference>
<dbReference type="EMBL" id="AP023092">
    <property type="protein sequence ID" value="BCE28264.1"/>
    <property type="molecule type" value="Genomic_DNA"/>
</dbReference>
<dbReference type="GO" id="GO:0016787">
    <property type="term" value="F:hydrolase activity"/>
    <property type="evidence" value="ECO:0007669"/>
    <property type="project" value="UniProtKB-ARBA"/>
</dbReference>
<reference evidence="2" key="2">
    <citation type="submission" date="2020-05" db="EMBL/GenBank/DDBJ databases">
        <title>Complete genome sequence of Bradyrhizobium diazoefficiens XF3 isolated from soybean nodule.</title>
        <authorList>
            <person name="Noda R."/>
            <person name="Kakizaki K."/>
            <person name="Minamisawa K."/>
        </authorList>
    </citation>
    <scope>NUCLEOTIDE SEQUENCE</scope>
    <source>
        <strain evidence="2">XF3</strain>
    </source>
</reference>
<dbReference type="PANTHER" id="PTHR10151">
    <property type="entry name" value="ECTONUCLEOTIDE PYROPHOSPHATASE/PHOSPHODIESTERASE"/>
    <property type="match status" value="1"/>
</dbReference>
<name>A0A810B8B2_9BRAD</name>
<evidence type="ECO:0000313" key="4">
    <source>
        <dbReference type="EMBL" id="BCE80597.1"/>
    </source>
</evidence>
<dbReference type="PANTHER" id="PTHR10151:SF120">
    <property type="entry name" value="BIS(5'-ADENOSYL)-TRIPHOSPHATASE"/>
    <property type="match status" value="1"/>
</dbReference>
<dbReference type="Pfam" id="PF01663">
    <property type="entry name" value="Phosphodiest"/>
    <property type="match status" value="1"/>
</dbReference>
<reference evidence="4" key="4">
    <citation type="submission" date="2020-05" db="EMBL/GenBank/DDBJ databases">
        <title>Complete genome sequence of Bradyrhizobium diazoefficiens XF9 isolated from soybean nodule.</title>
        <authorList>
            <person name="Noda R."/>
            <person name="Kakizaki K."/>
            <person name="Minamisawa K."/>
        </authorList>
    </citation>
    <scope>NUCLEOTIDE SEQUENCE</scope>
    <source>
        <strain evidence="4">XF9</strain>
    </source>
</reference>
<sequence>MRVKFVIVVLDGLRPDQLDEAVTPNLAKLSKIGLRLARHTSSFPSETRVSSAALSTGAHSSAHGIIGNRFLADGRSIDGSSLSALLTLGSERGGVLTAATIGEVLAAHGRAMLSIGSQSQGSFGLSSWGSWQAGAPAFWVHDPSKFSNNAALRRIAPTFPMLTPDEAPARATIERVVDLFFAFLKEEALPEVSLLWLSEPDITYHMFGLQHPTAREVLHEVDRQFGRIFAWWSEKGEQEEVQLIAASDHGHAIIGEKISVLDHLQRSGFKVGAELTPDVDAAITAQRVVNIWARDREGHLLTEMYHSLSEEPWFGVAFSRKASDGAPLIADTLPLSAVMAEHQRSADLSFVLADCGPPVRDAWSDGVYYDGAYPIGAGMHGGLSAHELSSLCILAGSAFRSGVVDTPTSIVDLVPTILSSLGLPLPSTMHGRVIEETLQHRGDSDQYDVEDASVSIASSGRRATVFRERYRQRLYLKGAAVTQLVRPKHDKPDANPAQLEA</sequence>
<reference evidence="1" key="1">
    <citation type="submission" date="2020-05" db="EMBL/GenBank/DDBJ databases">
        <title>Complete genome sequence of Bradyrhizobium diazoefficiens XF2 isolated from soybean nodule.</title>
        <authorList>
            <person name="Noda R."/>
            <person name="Kakizaki K."/>
            <person name="Minamisawa K."/>
        </authorList>
    </citation>
    <scope>NUCLEOTIDE SEQUENCE</scope>
    <source>
        <strain evidence="1">XF2</strain>
    </source>
</reference>
<dbReference type="InterPro" id="IPR017850">
    <property type="entry name" value="Alkaline_phosphatase_core_sf"/>
</dbReference>
<evidence type="ECO:0000313" key="1">
    <source>
        <dbReference type="EMBL" id="BCE28264.1"/>
    </source>
</evidence>
<evidence type="ECO:0000313" key="3">
    <source>
        <dbReference type="EMBL" id="BCE71861.1"/>
    </source>
</evidence>
<dbReference type="EMBL" id="AP023097">
    <property type="protein sequence ID" value="BCE71861.1"/>
    <property type="molecule type" value="Genomic_DNA"/>
</dbReference>
<dbReference type="Gene3D" id="3.40.720.10">
    <property type="entry name" value="Alkaline Phosphatase, subunit A"/>
    <property type="match status" value="2"/>
</dbReference>
<evidence type="ECO:0000313" key="2">
    <source>
        <dbReference type="EMBL" id="BCE37000.1"/>
    </source>
</evidence>
<reference evidence="3" key="3">
    <citation type="submission" date="2020-05" db="EMBL/GenBank/DDBJ databases">
        <title>Complete genome sequence of Bradyrhizobium diazoefficiens XF8 isolated from soybean nodule.</title>
        <authorList>
            <person name="Noda R."/>
            <person name="Kakizaki K."/>
            <person name="Minamisawa K."/>
        </authorList>
    </citation>
    <scope>NUCLEOTIDE SEQUENCE</scope>
    <source>
        <strain evidence="3">XF8</strain>
    </source>
</reference>
<accession>A0A810B8B2</accession>
<dbReference type="AlphaFoldDB" id="A0A810B8B2"/>
<dbReference type="EMBL" id="AP023098">
    <property type="protein sequence ID" value="BCE80597.1"/>
    <property type="molecule type" value="Genomic_DNA"/>
</dbReference>
<gene>
    <name evidence="1" type="ORF">XF2B_20330</name>
    <name evidence="2" type="ORF">XF3B_20310</name>
    <name evidence="3" type="ORF">XF8B_19720</name>
    <name evidence="4" type="ORF">XF9B_20180</name>
</gene>
<protein>
    <submittedName>
        <fullName evidence="3">Alkaline phosphatase family protein</fullName>
    </submittedName>
</protein>
<organism evidence="3">
    <name type="scientific">Bradyrhizobium diazoefficiens</name>
    <dbReference type="NCBI Taxonomy" id="1355477"/>
    <lineage>
        <taxon>Bacteria</taxon>
        <taxon>Pseudomonadati</taxon>
        <taxon>Pseudomonadota</taxon>
        <taxon>Alphaproteobacteria</taxon>
        <taxon>Hyphomicrobiales</taxon>
        <taxon>Nitrobacteraceae</taxon>
        <taxon>Bradyrhizobium</taxon>
    </lineage>
</organism>
<dbReference type="SUPFAM" id="SSF53649">
    <property type="entry name" value="Alkaline phosphatase-like"/>
    <property type="match status" value="1"/>
</dbReference>